<feature type="region of interest" description="Disordered" evidence="2">
    <location>
        <begin position="206"/>
        <end position="263"/>
    </location>
</feature>
<keyword evidence="4" id="KW-0067">ATP-binding</keyword>
<dbReference type="Proteomes" id="UP000011074">
    <property type="component" value="Chromosome"/>
</dbReference>
<dbReference type="Pfam" id="PF13581">
    <property type="entry name" value="HATPase_c_2"/>
    <property type="match status" value="1"/>
</dbReference>
<dbReference type="GO" id="GO:0004674">
    <property type="term" value="F:protein serine/threonine kinase activity"/>
    <property type="evidence" value="ECO:0007669"/>
    <property type="project" value="UniProtKB-KW"/>
</dbReference>
<dbReference type="InterPro" id="IPR050267">
    <property type="entry name" value="Anti-sigma-factor_SerPK"/>
</dbReference>
<dbReference type="Gene3D" id="3.30.565.10">
    <property type="entry name" value="Histidine kinase-like ATPase, C-terminal domain"/>
    <property type="match status" value="1"/>
</dbReference>
<feature type="region of interest" description="Disordered" evidence="2">
    <location>
        <begin position="132"/>
        <end position="151"/>
    </location>
</feature>
<dbReference type="SUPFAM" id="SSF55874">
    <property type="entry name" value="ATPase domain of HSP90 chaperone/DNA topoisomerase II/histidine kinase"/>
    <property type="match status" value="1"/>
</dbReference>
<evidence type="ECO:0000259" key="3">
    <source>
        <dbReference type="Pfam" id="PF13581"/>
    </source>
</evidence>
<feature type="domain" description="Histidine kinase/HSP90-like ATPase" evidence="3">
    <location>
        <begin position="51"/>
        <end position="177"/>
    </location>
</feature>
<protein>
    <submittedName>
        <fullName evidence="4">ATP-binding protein</fullName>
    </submittedName>
</protein>
<keyword evidence="1" id="KW-0808">Transferase</keyword>
<evidence type="ECO:0000313" key="5">
    <source>
        <dbReference type="Proteomes" id="UP000011074"/>
    </source>
</evidence>
<accession>A0A8A1UQ68</accession>
<dbReference type="InterPro" id="IPR036890">
    <property type="entry name" value="HATPase_C_sf"/>
</dbReference>
<evidence type="ECO:0000313" key="4">
    <source>
        <dbReference type="EMBL" id="QST82440.1"/>
    </source>
</evidence>
<reference evidence="4" key="3">
    <citation type="journal article" date="2021" name="bioRxiv">
        <title>Bilateral symmetry of linear streptomycete chromosomes.</title>
        <authorList>
            <person name="Algora-Gallardo L."/>
            <person name="Schniete J.K."/>
            <person name="Mark D.R."/>
            <person name="Hunter I.S."/>
            <person name="Herron P.R."/>
        </authorList>
    </citation>
    <scope>NUCLEOTIDE SEQUENCE</scope>
    <source>
        <strain evidence="4">ATCC 10970</strain>
    </source>
</reference>
<dbReference type="EMBL" id="CP048261">
    <property type="protein sequence ID" value="QST82440.1"/>
    <property type="molecule type" value="Genomic_DNA"/>
</dbReference>
<gene>
    <name evidence="4" type="ORF">SRIM_021770</name>
</gene>
<dbReference type="GO" id="GO:0005524">
    <property type="term" value="F:ATP binding"/>
    <property type="evidence" value="ECO:0007669"/>
    <property type="project" value="UniProtKB-KW"/>
</dbReference>
<evidence type="ECO:0000256" key="1">
    <source>
        <dbReference type="ARBA" id="ARBA00022527"/>
    </source>
</evidence>
<keyword evidence="1" id="KW-0418">Kinase</keyword>
<dbReference type="PANTHER" id="PTHR35526:SF3">
    <property type="entry name" value="ANTI-SIGMA-F FACTOR RSBW"/>
    <property type="match status" value="1"/>
</dbReference>
<dbReference type="InterPro" id="IPR003594">
    <property type="entry name" value="HATPase_dom"/>
</dbReference>
<dbReference type="PANTHER" id="PTHR35526">
    <property type="entry name" value="ANTI-SIGMA-F FACTOR RSBW-RELATED"/>
    <property type="match status" value="1"/>
</dbReference>
<keyword evidence="4" id="KW-0547">Nucleotide-binding</keyword>
<keyword evidence="1" id="KW-0723">Serine/threonine-protein kinase</keyword>
<sequence length="275" mass="28340">MRHRTGTGRFPVQAIGASIPWRGAKEVSGVALMVAQEVPTASIMAVPHGPSGVGSARRRMREELLASGVQDTVIDDAVLILSELLSNSCRYARPICTQETAGSVRGAAGDAAPDAIRAAWRIDAHGQLTISVTDGGGPTRPQPSTPSVTAKGGRGLAIIRSLAKEWGVEDTEGEVTVWALLALHGLRGSFATRVDLPAELSADFTGGVRGGRPTPVSPGRASGVPLTDRMPEPAGEQALRTDEPAPVPEPASAAGREAGGGRPVLALVEFDRSGG</sequence>
<dbReference type="CDD" id="cd16936">
    <property type="entry name" value="HATPase_RsbW-like"/>
    <property type="match status" value="1"/>
</dbReference>
<reference evidence="4" key="2">
    <citation type="submission" date="2020-01" db="EMBL/GenBank/DDBJ databases">
        <authorList>
            <person name="Algora L."/>
            <person name="Schniete J.K."/>
            <person name="MacFadyen A."/>
            <person name="Hoskisson P.A."/>
            <person name="Hunter I.S."/>
            <person name="Herron P.R."/>
        </authorList>
    </citation>
    <scope>NUCLEOTIDE SEQUENCE</scope>
    <source>
        <strain evidence="4">ATCC 10970</strain>
    </source>
</reference>
<organism evidence="4 5">
    <name type="scientific">Streptomyces rimosus subsp. rimosus (strain ATCC 10970 / DSM 40260 / JCM 4667 / NRRL 2234)</name>
    <dbReference type="NCBI Taxonomy" id="1265868"/>
    <lineage>
        <taxon>Bacteria</taxon>
        <taxon>Bacillati</taxon>
        <taxon>Actinomycetota</taxon>
        <taxon>Actinomycetes</taxon>
        <taxon>Kitasatosporales</taxon>
        <taxon>Streptomycetaceae</taxon>
        <taxon>Streptomyces</taxon>
    </lineage>
</organism>
<evidence type="ECO:0000256" key="2">
    <source>
        <dbReference type="SAM" id="MobiDB-lite"/>
    </source>
</evidence>
<proteinExistence type="predicted"/>
<name>A0A8A1UQ68_STRR1</name>
<dbReference type="AlphaFoldDB" id="A0A8A1UQ68"/>
<reference evidence="4" key="1">
    <citation type="submission" date="2012-12" db="EMBL/GenBank/DDBJ databases">
        <authorList>
            <person name="Pethick F.E."/>
            <person name="MacFadyen A.C."/>
            <person name="Tang Z."/>
            <person name="Sangal V."/>
            <person name="Tze-Tze L."/>
            <person name="Chu J."/>
            <person name="Guo M."/>
            <person name="Kirby R."/>
            <person name="Hoskisson P.A."/>
            <person name="Herron P.R."/>
            <person name="Hunter I.S."/>
        </authorList>
    </citation>
    <scope>NUCLEOTIDE SEQUENCE</scope>
    <source>
        <strain evidence="4">ATCC 10970</strain>
    </source>
</reference>